<keyword evidence="9" id="KW-0378">Hydrolase</keyword>
<dbReference type="Gene3D" id="3.30.110.120">
    <property type="match status" value="1"/>
</dbReference>
<evidence type="ECO:0000259" key="10">
    <source>
        <dbReference type="PROSITE" id="PS51160"/>
    </source>
</evidence>
<dbReference type="UniPathway" id="UPA00335"/>
<organism evidence="12 13">
    <name type="scientific">Maioricimonas rarisocia</name>
    <dbReference type="NCBI Taxonomy" id="2528026"/>
    <lineage>
        <taxon>Bacteria</taxon>
        <taxon>Pseudomonadati</taxon>
        <taxon>Planctomycetota</taxon>
        <taxon>Planctomycetia</taxon>
        <taxon>Planctomycetales</taxon>
        <taxon>Planctomycetaceae</taxon>
        <taxon>Maioricimonas</taxon>
    </lineage>
</organism>
<dbReference type="InterPro" id="IPR011125">
    <property type="entry name" value="Znf_HypF"/>
</dbReference>
<dbReference type="KEGG" id="mri:Mal4_24290"/>
<dbReference type="EC" id="6.2.-.-" evidence="8"/>
<dbReference type="NCBIfam" id="TIGR00143">
    <property type="entry name" value="hypF"/>
    <property type="match status" value="1"/>
</dbReference>
<dbReference type="GO" id="GO:0003725">
    <property type="term" value="F:double-stranded RNA binding"/>
    <property type="evidence" value="ECO:0007669"/>
    <property type="project" value="InterPro"/>
</dbReference>
<dbReference type="Pfam" id="PF22521">
    <property type="entry name" value="HypF_C_2"/>
    <property type="match status" value="1"/>
</dbReference>
<dbReference type="Pfam" id="PF17788">
    <property type="entry name" value="HypF_C"/>
    <property type="match status" value="1"/>
</dbReference>
<comment type="similarity">
    <text evidence="2 8">Belongs to the carbamoyltransferase HypF family.</text>
</comment>
<feature type="active site" evidence="9">
    <location>
        <position position="29"/>
    </location>
</feature>
<dbReference type="Pfam" id="PF01300">
    <property type="entry name" value="Sua5_yciO_yrdC"/>
    <property type="match status" value="1"/>
</dbReference>
<dbReference type="InterPro" id="IPR006070">
    <property type="entry name" value="Sua5-like_dom"/>
</dbReference>
<feature type="domain" description="YrdC-like" evidence="11">
    <location>
        <begin position="211"/>
        <end position="392"/>
    </location>
</feature>
<dbReference type="InterPro" id="IPR036046">
    <property type="entry name" value="Acylphosphatase-like_dom_sf"/>
</dbReference>
<evidence type="ECO:0000256" key="5">
    <source>
        <dbReference type="ARBA" id="ARBA00022771"/>
    </source>
</evidence>
<comment type="catalytic activity">
    <reaction evidence="9">
        <text>an acyl phosphate + H2O = a carboxylate + phosphate + H(+)</text>
        <dbReference type="Rhea" id="RHEA:14965"/>
        <dbReference type="ChEBI" id="CHEBI:15377"/>
        <dbReference type="ChEBI" id="CHEBI:15378"/>
        <dbReference type="ChEBI" id="CHEBI:29067"/>
        <dbReference type="ChEBI" id="CHEBI:43474"/>
        <dbReference type="ChEBI" id="CHEBI:59918"/>
        <dbReference type="EC" id="3.6.1.7"/>
    </reaction>
</comment>
<dbReference type="GO" id="GO:0008270">
    <property type="term" value="F:zinc ion binding"/>
    <property type="evidence" value="ECO:0007669"/>
    <property type="project" value="UniProtKB-KW"/>
</dbReference>
<gene>
    <name evidence="12" type="primary">hypF</name>
    <name evidence="12" type="ORF">Mal4_24290</name>
</gene>
<comment type="pathway">
    <text evidence="1">Protein modification; [NiFe] hydrogenase maturation.</text>
</comment>
<dbReference type="Gene3D" id="3.30.420.40">
    <property type="match status" value="1"/>
</dbReference>
<dbReference type="PANTHER" id="PTHR42959:SF1">
    <property type="entry name" value="CARBAMOYLTRANSFERASE HYPF"/>
    <property type="match status" value="1"/>
</dbReference>
<dbReference type="PIRSF" id="PIRSF006256">
    <property type="entry name" value="CMPcnvr_hdrg_mat"/>
    <property type="match status" value="1"/>
</dbReference>
<evidence type="ECO:0000256" key="6">
    <source>
        <dbReference type="ARBA" id="ARBA00022833"/>
    </source>
</evidence>
<accession>A0A517Z6K2</accession>
<comment type="catalytic activity">
    <reaction evidence="7">
        <text>C-terminal L-cysteinyl-[HypE protein] + carbamoyl phosphate + ATP + H2O = C-terminal S-carboxamide-L-cysteinyl-[HypE protein] + AMP + phosphate + diphosphate + H(+)</text>
        <dbReference type="Rhea" id="RHEA:55636"/>
        <dbReference type="Rhea" id="RHEA-COMP:14247"/>
        <dbReference type="Rhea" id="RHEA-COMP:14392"/>
        <dbReference type="ChEBI" id="CHEBI:15377"/>
        <dbReference type="ChEBI" id="CHEBI:15378"/>
        <dbReference type="ChEBI" id="CHEBI:30616"/>
        <dbReference type="ChEBI" id="CHEBI:33019"/>
        <dbReference type="ChEBI" id="CHEBI:43474"/>
        <dbReference type="ChEBI" id="CHEBI:58228"/>
        <dbReference type="ChEBI" id="CHEBI:76913"/>
        <dbReference type="ChEBI" id="CHEBI:139126"/>
        <dbReference type="ChEBI" id="CHEBI:456215"/>
    </reaction>
</comment>
<dbReference type="GO" id="GO:0016743">
    <property type="term" value="F:carboxyl- or carbamoyltransferase activity"/>
    <property type="evidence" value="ECO:0007669"/>
    <property type="project" value="UniProtKB-UniRule"/>
</dbReference>
<dbReference type="AlphaFoldDB" id="A0A517Z6K2"/>
<dbReference type="PROSITE" id="PS51163">
    <property type="entry name" value="YRDC"/>
    <property type="match status" value="1"/>
</dbReference>
<feature type="active site" evidence="9">
    <location>
        <position position="47"/>
    </location>
</feature>
<dbReference type="OrthoDB" id="9808093at2"/>
<keyword evidence="13" id="KW-1185">Reference proteome</keyword>
<evidence type="ECO:0000256" key="9">
    <source>
        <dbReference type="PROSITE-ProRule" id="PRU00520"/>
    </source>
</evidence>
<dbReference type="PROSITE" id="PS51160">
    <property type="entry name" value="ACYLPHOSPHATASE_3"/>
    <property type="match status" value="1"/>
</dbReference>
<feature type="domain" description="Acylphosphatase-like" evidence="10">
    <location>
        <begin position="14"/>
        <end position="100"/>
    </location>
</feature>
<dbReference type="Gene3D" id="3.30.420.360">
    <property type="match status" value="1"/>
</dbReference>
<evidence type="ECO:0000256" key="1">
    <source>
        <dbReference type="ARBA" id="ARBA00004711"/>
    </source>
</evidence>
<keyword evidence="12" id="KW-0808">Transferase</keyword>
<name>A0A517Z6K2_9PLAN</name>
<evidence type="ECO:0000256" key="2">
    <source>
        <dbReference type="ARBA" id="ARBA00008097"/>
    </source>
</evidence>
<keyword evidence="3" id="KW-0436">Ligase</keyword>
<dbReference type="Gene3D" id="3.90.870.50">
    <property type="match status" value="1"/>
</dbReference>
<protein>
    <recommendedName>
        <fullName evidence="8">Carbamoyltransferase</fullName>
        <ecNumber evidence="8">6.2.-.-</ecNumber>
    </recommendedName>
</protein>
<dbReference type="Pfam" id="PF00708">
    <property type="entry name" value="Acylphosphatase"/>
    <property type="match status" value="1"/>
</dbReference>
<evidence type="ECO:0000256" key="3">
    <source>
        <dbReference type="ARBA" id="ARBA00022598"/>
    </source>
</evidence>
<keyword evidence="6" id="KW-0862">Zinc</keyword>
<evidence type="ECO:0000259" key="11">
    <source>
        <dbReference type="PROSITE" id="PS51163"/>
    </source>
</evidence>
<evidence type="ECO:0000313" key="12">
    <source>
        <dbReference type="EMBL" id="QDU38107.1"/>
    </source>
</evidence>
<dbReference type="PANTHER" id="PTHR42959">
    <property type="entry name" value="CARBAMOYLTRANSFERASE"/>
    <property type="match status" value="1"/>
</dbReference>
<dbReference type="Proteomes" id="UP000320496">
    <property type="component" value="Chromosome"/>
</dbReference>
<evidence type="ECO:0000256" key="8">
    <source>
        <dbReference type="PIRNR" id="PIRNR006256"/>
    </source>
</evidence>
<evidence type="ECO:0000313" key="13">
    <source>
        <dbReference type="Proteomes" id="UP000320496"/>
    </source>
</evidence>
<dbReference type="GO" id="GO:0051604">
    <property type="term" value="P:protein maturation"/>
    <property type="evidence" value="ECO:0007669"/>
    <property type="project" value="TreeGrafter"/>
</dbReference>
<dbReference type="InterPro" id="IPR055128">
    <property type="entry name" value="HypF_C_2"/>
</dbReference>
<proteinExistence type="inferred from homology"/>
<dbReference type="InterPro" id="IPR017945">
    <property type="entry name" value="DHBP_synth_RibB-like_a/b_dom"/>
</dbReference>
<dbReference type="GO" id="GO:0016874">
    <property type="term" value="F:ligase activity"/>
    <property type="evidence" value="ECO:0007669"/>
    <property type="project" value="UniProtKB-UniRule"/>
</dbReference>
<keyword evidence="4" id="KW-0479">Metal-binding</keyword>
<dbReference type="InterPro" id="IPR051060">
    <property type="entry name" value="Carbamoyltrans_HypF-like"/>
</dbReference>
<dbReference type="SUPFAM" id="SSF55821">
    <property type="entry name" value="YrdC/RibB"/>
    <property type="match status" value="1"/>
</dbReference>
<dbReference type="EMBL" id="CP036275">
    <property type="protein sequence ID" value="QDU38107.1"/>
    <property type="molecule type" value="Genomic_DNA"/>
</dbReference>
<dbReference type="SUPFAM" id="SSF54975">
    <property type="entry name" value="Acylphosphatase/BLUF domain-like"/>
    <property type="match status" value="1"/>
</dbReference>
<dbReference type="GO" id="GO:0003998">
    <property type="term" value="F:acylphosphatase activity"/>
    <property type="evidence" value="ECO:0007669"/>
    <property type="project" value="UniProtKB-EC"/>
</dbReference>
<keyword evidence="5" id="KW-0863">Zinc-finger</keyword>
<reference evidence="12 13" key="1">
    <citation type="submission" date="2019-02" db="EMBL/GenBank/DDBJ databases">
        <title>Deep-cultivation of Planctomycetes and their phenomic and genomic characterization uncovers novel biology.</title>
        <authorList>
            <person name="Wiegand S."/>
            <person name="Jogler M."/>
            <person name="Boedeker C."/>
            <person name="Pinto D."/>
            <person name="Vollmers J."/>
            <person name="Rivas-Marin E."/>
            <person name="Kohn T."/>
            <person name="Peeters S.H."/>
            <person name="Heuer A."/>
            <person name="Rast P."/>
            <person name="Oberbeckmann S."/>
            <person name="Bunk B."/>
            <person name="Jeske O."/>
            <person name="Meyerdierks A."/>
            <person name="Storesund J.E."/>
            <person name="Kallscheuer N."/>
            <person name="Luecker S."/>
            <person name="Lage O.M."/>
            <person name="Pohl T."/>
            <person name="Merkel B.J."/>
            <person name="Hornburger P."/>
            <person name="Mueller R.-W."/>
            <person name="Bruemmer F."/>
            <person name="Labrenz M."/>
            <person name="Spormann A.M."/>
            <person name="Op den Camp H."/>
            <person name="Overmann J."/>
            <person name="Amann R."/>
            <person name="Jetten M.S.M."/>
            <person name="Mascher T."/>
            <person name="Medema M.H."/>
            <person name="Devos D.P."/>
            <person name="Kaster A.-K."/>
            <person name="Ovreas L."/>
            <person name="Rohde M."/>
            <person name="Galperin M.Y."/>
            <person name="Jogler C."/>
        </authorList>
    </citation>
    <scope>NUCLEOTIDE SEQUENCE [LARGE SCALE GENOMIC DNA]</scope>
    <source>
        <strain evidence="12 13">Mal4</strain>
    </source>
</reference>
<evidence type="ECO:0000256" key="7">
    <source>
        <dbReference type="ARBA" id="ARBA00048220"/>
    </source>
</evidence>
<evidence type="ECO:0000256" key="4">
    <source>
        <dbReference type="ARBA" id="ARBA00022723"/>
    </source>
</evidence>
<sequence length="764" mass="81610">MTETDLAANGAPVGATFRLEGLVQGIGVRPAIVRLASALALSGTVANNAVGVDIHVEGRPPDVSSFADRLLQSLPDAARVDAVHQAPSAITGAVGFHLLFAPGMDRPATPVPHDLAVCDACLAEVSDSADRREGYSFTSCTKCGPRYSIIRTMPYERRDTSMQPFALCERCSHEDVTPNDRRFHAQTSACGECGPQLRACDSQGNPQGDDADAIRAASKVIHSGGIVTLKGIGGYQLLCDATSGEAVRRLRNRKRRRSKPLPVMLEEQALVSPPPPELDAFNSPANPIVLVPDDCVPGLAPGVATGLDTVGIMRPTTPLHRQLLQQAQRPLVATSGNVEGEPLAYINAAAHQELSPVADLLLHHDREIVRPIDDSVVRIIAGREVTIRAGRGIAPLPLKLHCDGQLLAIGGHQKVALALSNGEQCVLGPHIGNLDTAPARQRFEEQTRQLMQLYGCRPERIVRDLHPDYFTTRWAAEQGTEQLAVQHHHAHVVAGMLEHGWLDRTVLGVAFDGTGYGTDGTIWGGEFLVATAGRFHRAASLRQFVLPGGEQAVRQPWRIAVALVADACGRDRAAQLFKAKIPEEQLQSTIDVAARGLGAQTSSMGRLFDGAAALILGLTDASFEGEPAMQLEAASDPEADGTYELTIDDSTTMLRIDWRPMIQQILRDREAGIPTGTMATRFHRAVATAVSGIAARFPQSPVVPSGGCFQNRVLSEMLAAMLEGHPQPVGWPGRIPPNDGGLAAGQLAIAAARLADANNSERPR</sequence>
<dbReference type="Pfam" id="PF07503">
    <property type="entry name" value="zf-HYPF"/>
    <property type="match status" value="2"/>
</dbReference>
<dbReference type="InterPro" id="IPR041440">
    <property type="entry name" value="HypF_C"/>
</dbReference>
<dbReference type="InterPro" id="IPR004421">
    <property type="entry name" value="Carbamoyltransferase_HypF"/>
</dbReference>
<dbReference type="InterPro" id="IPR001792">
    <property type="entry name" value="Acylphosphatase-like_dom"/>
</dbReference>
<dbReference type="RefSeq" id="WP_145369426.1">
    <property type="nucleotide sequence ID" value="NZ_CP036275.1"/>
</dbReference>